<dbReference type="RefSeq" id="WP_109625642.1">
    <property type="nucleotide sequence ID" value="NZ_JANKBI010000002.1"/>
</dbReference>
<dbReference type="AlphaFoldDB" id="A0AB73T7L4"/>
<evidence type="ECO:0000256" key="1">
    <source>
        <dbReference type="SAM" id="SignalP"/>
    </source>
</evidence>
<dbReference type="Proteomes" id="UP000245412">
    <property type="component" value="Unassembled WGS sequence"/>
</dbReference>
<keyword evidence="1" id="KW-0732">Signal</keyword>
<dbReference type="Gene3D" id="3.40.190.10">
    <property type="entry name" value="Periplasmic binding protein-like II"/>
    <property type="match status" value="2"/>
</dbReference>
<sequence length="544" mass="60661">MKKSILRVTAITMGAMLLSGAAAGDVRVCAAAETEKQEEISNNLPICEPGEIELTYAGYDSWLSNYSYADGLPVWNEFEKRTGVKVNYEVYPYSDWESAVQVRLASGESLPDITQIPPAFTNTGVMKYAEDGVIIPLDDLIDEYAPNIKHLLETDPYFASMMYAPDGHIYSVMDVMYPINEYVPVSISIRKDWLDKLGLKEPATYDEWIEVLTAFATQDPNGNGIQDEIPFLNHDLEGAVGIFGTGAGFPYTATNDNRYAYDEEGNASFLFATPEMKENLEFLNQLYEKGLIYKELDAKNDVLESYIAQDVVGAYCGQPVDWLSRADSLASDACPDVNYVMIAPPADKDGNRNISMRFPTGTYYGITSACKNPEAAIRWIDYVGYSKEGNILKDYGIEGETFTYDEDGNPQFTDYIMHNPDGYSPHDACRTVGAAPAILVFDTPVNFLQKYEGSVVEECANALAPNMVDAQPMMLPSAEENNVYNSIWPDLETYYKEALYKFISGAESLDNFDEYLQTLDDIGLQDILDIKTAQYARYKEATGK</sequence>
<protein>
    <submittedName>
        <fullName evidence="2">Aldouronate transport system substrate-binding protein</fullName>
    </submittedName>
</protein>
<comment type="caution">
    <text evidence="2">The sequence shown here is derived from an EMBL/GenBank/DDBJ whole genome shotgun (WGS) entry which is preliminary data.</text>
</comment>
<reference evidence="2 3" key="1">
    <citation type="submission" date="2018-05" db="EMBL/GenBank/DDBJ databases">
        <authorList>
            <person name="Goeker M."/>
            <person name="Huntemann M."/>
            <person name="Clum A."/>
            <person name="Pillay M."/>
            <person name="Palaniappan K."/>
            <person name="Varghese N."/>
            <person name="Mikhailova N."/>
            <person name="Stamatis D."/>
            <person name="Reddy T."/>
            <person name="Daum C."/>
            <person name="Shapiro N."/>
            <person name="Ivanova N."/>
            <person name="Kyrpides N."/>
            <person name="Woyke T."/>
        </authorList>
    </citation>
    <scope>NUCLEOTIDE SEQUENCE [LARGE SCALE GENOMIC DNA]</scope>
    <source>
        <strain evidence="2 3">DSM 26524</strain>
    </source>
</reference>
<name>A0AB73T7L4_9FIRM</name>
<dbReference type="EMBL" id="QGGY01000003">
    <property type="protein sequence ID" value="PWJ77550.1"/>
    <property type="molecule type" value="Genomic_DNA"/>
</dbReference>
<organism evidence="2 3">
    <name type="scientific">Murimonas intestini</name>
    <dbReference type="NCBI Taxonomy" id="1337051"/>
    <lineage>
        <taxon>Bacteria</taxon>
        <taxon>Bacillati</taxon>
        <taxon>Bacillota</taxon>
        <taxon>Clostridia</taxon>
        <taxon>Lachnospirales</taxon>
        <taxon>Lachnospiraceae</taxon>
        <taxon>Murimonas</taxon>
    </lineage>
</organism>
<evidence type="ECO:0000313" key="3">
    <source>
        <dbReference type="Proteomes" id="UP000245412"/>
    </source>
</evidence>
<dbReference type="InterPro" id="IPR006059">
    <property type="entry name" value="SBP"/>
</dbReference>
<accession>A0AB73T7L4</accession>
<dbReference type="PANTHER" id="PTHR43649">
    <property type="entry name" value="ARABINOSE-BINDING PROTEIN-RELATED"/>
    <property type="match status" value="1"/>
</dbReference>
<dbReference type="PANTHER" id="PTHR43649:SF12">
    <property type="entry name" value="DIACETYLCHITOBIOSE BINDING PROTEIN DASA"/>
    <property type="match status" value="1"/>
</dbReference>
<proteinExistence type="predicted"/>
<dbReference type="SUPFAM" id="SSF53850">
    <property type="entry name" value="Periplasmic binding protein-like II"/>
    <property type="match status" value="1"/>
</dbReference>
<evidence type="ECO:0000313" key="2">
    <source>
        <dbReference type="EMBL" id="PWJ77550.1"/>
    </source>
</evidence>
<feature type="chain" id="PRO_5044492335" evidence="1">
    <location>
        <begin position="24"/>
        <end position="544"/>
    </location>
</feature>
<dbReference type="Pfam" id="PF01547">
    <property type="entry name" value="SBP_bac_1"/>
    <property type="match status" value="1"/>
</dbReference>
<keyword evidence="3" id="KW-1185">Reference proteome</keyword>
<dbReference type="InterPro" id="IPR050490">
    <property type="entry name" value="Bact_solute-bd_prot1"/>
</dbReference>
<feature type="signal peptide" evidence="1">
    <location>
        <begin position="1"/>
        <end position="23"/>
    </location>
</feature>
<gene>
    <name evidence="2" type="ORF">C7383_103396</name>
</gene>